<feature type="domain" description="PDEase" evidence="8">
    <location>
        <begin position="679"/>
        <end position="945"/>
    </location>
</feature>
<comment type="cofactor">
    <cofactor evidence="5">
        <name>a divalent metal cation</name>
        <dbReference type="ChEBI" id="CHEBI:60240"/>
    </cofactor>
    <text evidence="5">Binds 2 divalent metal cations per subunit. Site 1 may preferentially bind zinc ions, while site 2 has a preference for magnesium and/or manganese ions.</text>
</comment>
<keyword evidence="10" id="KW-1185">Reference proteome</keyword>
<dbReference type="OMA" id="CDIVEEF"/>
<dbReference type="InterPro" id="IPR002073">
    <property type="entry name" value="PDEase_catalytic_dom"/>
</dbReference>
<evidence type="ECO:0000259" key="8">
    <source>
        <dbReference type="PROSITE" id="PS51845"/>
    </source>
</evidence>
<feature type="active site" description="Proton donor" evidence="3">
    <location>
        <position position="764"/>
    </location>
</feature>
<name>U6GUP1_EIMAC</name>
<dbReference type="InterPro" id="IPR036971">
    <property type="entry name" value="PDEase_catalytic_dom_sf"/>
</dbReference>
<dbReference type="Gene3D" id="1.10.1300.10">
    <property type="entry name" value="3'5'-cyclic nucleotide phosphodiesterase, catalytic domain"/>
    <property type="match status" value="1"/>
</dbReference>
<feature type="binding site" evidence="4">
    <location>
        <position position="804"/>
    </location>
    <ligand>
        <name>Zn(2+)</name>
        <dbReference type="ChEBI" id="CHEBI:29105"/>
        <label>1</label>
    </ligand>
</feature>
<feature type="transmembrane region" description="Helical" evidence="7">
    <location>
        <begin position="495"/>
        <end position="517"/>
    </location>
</feature>
<protein>
    <recommendedName>
        <fullName evidence="5">Phosphodiesterase</fullName>
        <ecNumber evidence="5">3.1.4.-</ecNumber>
    </recommendedName>
</protein>
<feature type="compositionally biased region" description="Low complexity" evidence="6">
    <location>
        <begin position="667"/>
        <end position="677"/>
    </location>
</feature>
<accession>U6GUP1</accession>
<keyword evidence="7" id="KW-0472">Membrane</keyword>
<dbReference type="PRINTS" id="PR00387">
    <property type="entry name" value="PDIESTERASE1"/>
</dbReference>
<dbReference type="InterPro" id="IPR003607">
    <property type="entry name" value="HD/PDEase_dom"/>
</dbReference>
<keyword evidence="7" id="KW-1133">Transmembrane helix</keyword>
<keyword evidence="2 5" id="KW-0378">Hydrolase</keyword>
<feature type="transmembrane region" description="Helical" evidence="7">
    <location>
        <begin position="395"/>
        <end position="416"/>
    </location>
</feature>
<evidence type="ECO:0000313" key="9">
    <source>
        <dbReference type="EMBL" id="CDI83277.1"/>
    </source>
</evidence>
<keyword evidence="1 4" id="KW-0479">Metal-binding</keyword>
<keyword evidence="7" id="KW-0812">Transmembrane</keyword>
<feature type="transmembrane region" description="Helical" evidence="7">
    <location>
        <begin position="318"/>
        <end position="337"/>
    </location>
</feature>
<dbReference type="Pfam" id="PF00233">
    <property type="entry name" value="PDEase_I"/>
    <property type="match status" value="1"/>
</dbReference>
<feature type="binding site" evidence="4">
    <location>
        <position position="917"/>
    </location>
    <ligand>
        <name>Zn(2+)</name>
        <dbReference type="ChEBI" id="CHEBI:29105"/>
        <label>1</label>
    </ligand>
</feature>
<dbReference type="CDD" id="cd00077">
    <property type="entry name" value="HDc"/>
    <property type="match status" value="1"/>
</dbReference>
<feature type="region of interest" description="Disordered" evidence="6">
    <location>
        <begin position="1"/>
        <end position="37"/>
    </location>
</feature>
<dbReference type="RefSeq" id="XP_013247581.1">
    <property type="nucleotide sequence ID" value="XM_013392127.1"/>
</dbReference>
<sequence length="1035" mass="114201">MKRHPEASGVPDASGVRPQAVDGSREEESSRGGLTMSCSLPKGAAFFGREDTPAGASVAGSSVKKNVAFRPAFEVEGAAARGNISSLISSVRSDSLFHADERGPLTHPEGAGAAPVYNGVLRQLTNSSGGGDSSASDCDSHKSITAVPVPRSPAAAVAAAAASPLRALSNAAAAVAAAASGGSAQGSARSRQQHRLQQQEQQQETLQEGEEQQQRWYQQLLAGLVSPFKELAGGELNFAWAYREATALHRHQLSRQSFGAVKNLPSRRGADHWSTRLSDAHRTFTSDLQYFPLQFRDTEAESEYVAVTNYQSSLRFSVYLLLQHCLLLPVQFSLLLWDPESQLWSSRAGWLLHPLILSFVVVTLFGLLLAIALLYPHFMPCGLGYFCRVHAAQVACVYSFSYTGLMSASLIAGQVYMTKYLELELELRSKGAKSGISFMSLLTETSVFYLYVFATNVLFMDLIGPILTKWTMILHFLTSLSLTAPFIVGFADGRVFSLCTLLAVATIATILTAMAYAGRLSGELQHRLLFLQWRRSRLRLMELLHERDDTSKTRTAMENVVGELEQCGKILQQMRNIEHDFGEEFHEVYRIVSECRRTLLTGEKLYTVDIGKADRFSKHFLQMYSHYGTDRVDEFTSSSHQRSLTASQSAVRSKAADVSIQGAAPHSSSDVIDSSSSDSEDEPMKKQATMLRKKLLDEAERNMNAIGKQWSFSVLQLDQEVNGALFVVGTALLGPVVTDWGCGSNELSQFLQTLQWQYQPNPYHNQLHAAMVGHGAVSVANMLGVWQIMEPLEKAALAVATLAHDVGHPGRTNQFFVACFDPLAIIYNDISPLENFHSCLCFRILERKSCNIFFLLSVGAFRSVRAKIIECILSTDMKQHFEDISKFRMRRQCEEFSFRNSVEDRWATLRMCVKLGDLCHTALPWSDHFVMSCAITEEFFQQGDEVLTAVFVVAGTAAWYVGAEHGGQRSNEDRDGKPFTPPGASFQNDDTLPGTHLFDWLAESGEATCLWSPRFTVDSGPAAHQDSSGSKRNLR</sequence>
<evidence type="ECO:0000313" key="10">
    <source>
        <dbReference type="Proteomes" id="UP000018050"/>
    </source>
</evidence>
<evidence type="ECO:0000256" key="7">
    <source>
        <dbReference type="SAM" id="Phobius"/>
    </source>
</evidence>
<feature type="binding site" evidence="4">
    <location>
        <position position="805"/>
    </location>
    <ligand>
        <name>Zn(2+)</name>
        <dbReference type="ChEBI" id="CHEBI:29105"/>
        <label>1</label>
    </ligand>
</feature>
<dbReference type="InterPro" id="IPR023088">
    <property type="entry name" value="PDEase"/>
</dbReference>
<feature type="region of interest" description="Disordered" evidence="6">
    <location>
        <begin position="657"/>
        <end position="687"/>
    </location>
</feature>
<dbReference type="GO" id="GO:0046872">
    <property type="term" value="F:metal ion binding"/>
    <property type="evidence" value="ECO:0007669"/>
    <property type="project" value="UniProtKB-KW"/>
</dbReference>
<dbReference type="PANTHER" id="PTHR11347">
    <property type="entry name" value="CYCLIC NUCLEOTIDE PHOSPHODIESTERASE"/>
    <property type="match status" value="1"/>
</dbReference>
<feature type="region of interest" description="Disordered" evidence="6">
    <location>
        <begin position="965"/>
        <end position="989"/>
    </location>
</feature>
<dbReference type="AlphaFoldDB" id="U6GUP1"/>
<dbReference type="PROSITE" id="PS51845">
    <property type="entry name" value="PDEASE_I_2"/>
    <property type="match status" value="1"/>
</dbReference>
<feature type="binding site" evidence="4">
    <location>
        <position position="768"/>
    </location>
    <ligand>
        <name>Zn(2+)</name>
        <dbReference type="ChEBI" id="CHEBI:29105"/>
        <label>1</label>
    </ligand>
</feature>
<evidence type="ECO:0000256" key="3">
    <source>
        <dbReference type="PIRSR" id="PIRSR623088-1"/>
    </source>
</evidence>
<dbReference type="EMBL" id="HG673388">
    <property type="protein sequence ID" value="CDI83277.1"/>
    <property type="molecule type" value="Genomic_DNA"/>
</dbReference>
<dbReference type="OrthoDB" id="546632at2759"/>
<feature type="transmembrane region" description="Helical" evidence="7">
    <location>
        <begin position="436"/>
        <end position="459"/>
    </location>
</feature>
<evidence type="ECO:0000256" key="1">
    <source>
        <dbReference type="ARBA" id="ARBA00022723"/>
    </source>
</evidence>
<dbReference type="GO" id="GO:0004114">
    <property type="term" value="F:3',5'-cyclic-nucleotide phosphodiesterase activity"/>
    <property type="evidence" value="ECO:0007669"/>
    <property type="project" value="InterPro"/>
</dbReference>
<feature type="compositionally biased region" description="Basic and acidic residues" evidence="6">
    <location>
        <begin position="966"/>
        <end position="977"/>
    </location>
</feature>
<proteinExistence type="inferred from homology"/>
<feature type="region of interest" description="Disordered" evidence="6">
    <location>
        <begin position="122"/>
        <end position="144"/>
    </location>
</feature>
<dbReference type="EC" id="3.1.4.-" evidence="5"/>
<feature type="transmembrane region" description="Helical" evidence="7">
    <location>
        <begin position="471"/>
        <end position="489"/>
    </location>
</feature>
<feature type="region of interest" description="Disordered" evidence="6">
    <location>
        <begin position="184"/>
        <end position="210"/>
    </location>
</feature>
<organism evidence="9 10">
    <name type="scientific">Eimeria acervulina</name>
    <name type="common">Coccidian parasite</name>
    <dbReference type="NCBI Taxonomy" id="5801"/>
    <lineage>
        <taxon>Eukaryota</taxon>
        <taxon>Sar</taxon>
        <taxon>Alveolata</taxon>
        <taxon>Apicomplexa</taxon>
        <taxon>Conoidasida</taxon>
        <taxon>Coccidia</taxon>
        <taxon>Eucoccidiorida</taxon>
        <taxon>Eimeriorina</taxon>
        <taxon>Eimeriidae</taxon>
        <taxon>Eimeria</taxon>
    </lineage>
</organism>
<evidence type="ECO:0000256" key="6">
    <source>
        <dbReference type="SAM" id="MobiDB-lite"/>
    </source>
</evidence>
<dbReference type="VEuPathDB" id="ToxoDB:EAH_00035030"/>
<feature type="transmembrane region" description="Helical" evidence="7">
    <location>
        <begin position="349"/>
        <end position="375"/>
    </location>
</feature>
<dbReference type="GeneID" id="25271573"/>
<dbReference type="Proteomes" id="UP000018050">
    <property type="component" value="Unassembled WGS sequence"/>
</dbReference>
<gene>
    <name evidence="9" type="ORF">EAH_00035030</name>
</gene>
<dbReference type="PROSITE" id="PS00126">
    <property type="entry name" value="PDEASE_I_1"/>
    <property type="match status" value="1"/>
</dbReference>
<reference evidence="9" key="2">
    <citation type="submission" date="2013-10" db="EMBL/GenBank/DDBJ databases">
        <authorList>
            <person name="Aslett M."/>
        </authorList>
    </citation>
    <scope>NUCLEOTIDE SEQUENCE [LARGE SCALE GENOMIC DNA]</scope>
    <source>
        <strain evidence="9">Houghton</strain>
    </source>
</reference>
<evidence type="ECO:0000256" key="2">
    <source>
        <dbReference type="ARBA" id="ARBA00022801"/>
    </source>
</evidence>
<reference evidence="9" key="1">
    <citation type="submission" date="2013-10" db="EMBL/GenBank/DDBJ databases">
        <title>Genomic analysis of the causative agents of coccidiosis in chickens.</title>
        <authorList>
            <person name="Reid A.J."/>
            <person name="Blake D."/>
            <person name="Billington K."/>
            <person name="Browne H."/>
            <person name="Dunn M."/>
            <person name="Hung S."/>
            <person name="Kawahara F."/>
            <person name="Miranda-Saavedra D."/>
            <person name="Mourier T."/>
            <person name="Nagra H."/>
            <person name="Otto T.D."/>
            <person name="Rawlings N."/>
            <person name="Sanchez A."/>
            <person name="Sanders M."/>
            <person name="Subramaniam C."/>
            <person name="Tay Y."/>
            <person name="Dear P."/>
            <person name="Doerig C."/>
            <person name="Gruber A."/>
            <person name="Parkinson J."/>
            <person name="Shirley M."/>
            <person name="Wan K.L."/>
            <person name="Berriman M."/>
            <person name="Tomley F."/>
            <person name="Pain A."/>
        </authorList>
    </citation>
    <scope>NUCLEOTIDE SEQUENCE [LARGE SCALE GENOMIC DNA]</scope>
    <source>
        <strain evidence="9">Houghton</strain>
    </source>
</reference>
<dbReference type="GO" id="GO:0007165">
    <property type="term" value="P:signal transduction"/>
    <property type="evidence" value="ECO:0007669"/>
    <property type="project" value="InterPro"/>
</dbReference>
<comment type="similarity">
    <text evidence="5">Belongs to the cyclic nucleotide phosphodiesterase family.</text>
</comment>
<feature type="compositionally biased region" description="Low complexity" evidence="6">
    <location>
        <begin position="184"/>
        <end position="206"/>
    </location>
</feature>
<evidence type="ECO:0000256" key="4">
    <source>
        <dbReference type="PIRSR" id="PIRSR623088-3"/>
    </source>
</evidence>
<feature type="binding site" evidence="4">
    <location>
        <position position="805"/>
    </location>
    <ligand>
        <name>Zn(2+)</name>
        <dbReference type="ChEBI" id="CHEBI:29105"/>
        <label>2</label>
    </ligand>
</feature>
<dbReference type="SUPFAM" id="SSF109604">
    <property type="entry name" value="HD-domain/PDEase-like"/>
    <property type="match status" value="1"/>
</dbReference>
<dbReference type="InterPro" id="IPR023174">
    <property type="entry name" value="PDEase_CS"/>
</dbReference>
<evidence type="ECO:0000256" key="5">
    <source>
        <dbReference type="RuleBase" id="RU363067"/>
    </source>
</evidence>